<reference evidence="1" key="2">
    <citation type="submission" date="2016-06" db="EMBL/GenBank/DDBJ databases">
        <title>The genome of a short-lived fish provides insights into sex chromosome evolution and the genetic control of aging.</title>
        <authorList>
            <person name="Reichwald K."/>
            <person name="Felder M."/>
            <person name="Petzold A."/>
            <person name="Koch P."/>
            <person name="Groth M."/>
            <person name="Platzer M."/>
        </authorList>
    </citation>
    <scope>NUCLEOTIDE SEQUENCE</scope>
    <source>
        <tissue evidence="1">Brain</tissue>
    </source>
</reference>
<proteinExistence type="predicted"/>
<name>A0A1A8KIB5_NOTKU</name>
<organism evidence="1">
    <name type="scientific">Nothobranchius kuhntae</name>
    <name type="common">Beira killifish</name>
    <dbReference type="NCBI Taxonomy" id="321403"/>
    <lineage>
        <taxon>Eukaryota</taxon>
        <taxon>Metazoa</taxon>
        <taxon>Chordata</taxon>
        <taxon>Craniata</taxon>
        <taxon>Vertebrata</taxon>
        <taxon>Euteleostomi</taxon>
        <taxon>Actinopterygii</taxon>
        <taxon>Neopterygii</taxon>
        <taxon>Teleostei</taxon>
        <taxon>Neoteleostei</taxon>
        <taxon>Acanthomorphata</taxon>
        <taxon>Ovalentaria</taxon>
        <taxon>Atherinomorphae</taxon>
        <taxon>Cyprinodontiformes</taxon>
        <taxon>Nothobranchiidae</taxon>
        <taxon>Nothobranchius</taxon>
    </lineage>
</organism>
<feature type="non-terminal residue" evidence="1">
    <location>
        <position position="113"/>
    </location>
</feature>
<feature type="non-terminal residue" evidence="1">
    <location>
        <position position="1"/>
    </location>
</feature>
<dbReference type="EMBL" id="HAEE01011881">
    <property type="protein sequence ID" value="SBR31931.1"/>
    <property type="molecule type" value="Transcribed_RNA"/>
</dbReference>
<evidence type="ECO:0000313" key="1">
    <source>
        <dbReference type="EMBL" id="SBR31931.1"/>
    </source>
</evidence>
<sequence length="113" mass="12701">LFILVFANRFHFLPGKGGMTAESAPPKRNTLHPACTWVQTDISAIFKSVSVVKGKIIHIVTIVDSFLNSLGSEKWSFCTARDLYFESFQMFYTDFGFDFLSGAMGTADLDVFW</sequence>
<gene>
    <name evidence="1" type="primary">Nfu_g_1_012164</name>
</gene>
<protein>
    <submittedName>
        <fullName evidence="1">Uncharacterized protein</fullName>
    </submittedName>
</protein>
<reference evidence="1" key="1">
    <citation type="submission" date="2016-05" db="EMBL/GenBank/DDBJ databases">
        <authorList>
            <person name="Lavstsen T."/>
            <person name="Jespersen J.S."/>
        </authorList>
    </citation>
    <scope>NUCLEOTIDE SEQUENCE</scope>
    <source>
        <tissue evidence="1">Brain</tissue>
    </source>
</reference>
<dbReference type="AlphaFoldDB" id="A0A1A8KIB5"/>
<accession>A0A1A8KIB5</accession>